<dbReference type="GO" id="GO:0042130">
    <property type="term" value="P:negative regulation of T cell proliferation"/>
    <property type="evidence" value="ECO:0007669"/>
    <property type="project" value="TreeGrafter"/>
</dbReference>
<keyword evidence="3 11" id="KW-0812">Transmembrane</keyword>
<dbReference type="InterPro" id="IPR013106">
    <property type="entry name" value="Ig_V-set"/>
</dbReference>
<evidence type="ECO:0000256" key="1">
    <source>
        <dbReference type="ARBA" id="ARBA00004251"/>
    </source>
</evidence>
<dbReference type="Gene3D" id="2.60.40.10">
    <property type="entry name" value="Immunoglobulins"/>
    <property type="match status" value="2"/>
</dbReference>
<reference evidence="14" key="1">
    <citation type="submission" date="2025-08" db="UniProtKB">
        <authorList>
            <consortium name="RefSeq"/>
        </authorList>
    </citation>
    <scope>IDENTIFICATION</scope>
    <source>
        <tissue evidence="14">Brain</tissue>
    </source>
</reference>
<dbReference type="GeneID" id="127140505"/>
<dbReference type="AlphaFoldDB" id="A0AAJ8B103"/>
<dbReference type="GO" id="GO:0006955">
    <property type="term" value="P:immune response"/>
    <property type="evidence" value="ECO:0007669"/>
    <property type="project" value="TreeGrafter"/>
</dbReference>
<name>A0AAJ8B103_LATCA</name>
<dbReference type="InterPro" id="IPR007110">
    <property type="entry name" value="Ig-like_dom"/>
</dbReference>
<dbReference type="KEGG" id="lcf:127140505"/>
<evidence type="ECO:0000256" key="8">
    <source>
        <dbReference type="ARBA" id="ARBA00023170"/>
    </source>
</evidence>
<gene>
    <name evidence="14" type="primary">LOC127140505</name>
</gene>
<feature type="domain" description="Ig-like" evidence="12">
    <location>
        <begin position="18"/>
        <end position="84"/>
    </location>
</feature>
<dbReference type="InterPro" id="IPR036179">
    <property type="entry name" value="Ig-like_dom_sf"/>
</dbReference>
<dbReference type="PANTHER" id="PTHR25466:SF14">
    <property type="entry name" value="BUTYROPHILIN SUBFAMILY 2 MEMBER A2-LIKE-RELATED"/>
    <property type="match status" value="1"/>
</dbReference>
<dbReference type="InterPro" id="IPR013162">
    <property type="entry name" value="CD80_C2-set"/>
</dbReference>
<dbReference type="Proteomes" id="UP000694890">
    <property type="component" value="Unplaced"/>
</dbReference>
<dbReference type="RefSeq" id="XP_050924392.1">
    <property type="nucleotide sequence ID" value="XM_051068435.1"/>
</dbReference>
<proteinExistence type="predicted"/>
<dbReference type="PANTHER" id="PTHR25466">
    <property type="entry name" value="T-LYMPHOCYTE ACTIVATION ANTIGEN"/>
    <property type="match status" value="1"/>
</dbReference>
<evidence type="ECO:0000313" key="13">
    <source>
        <dbReference type="Proteomes" id="UP000694890"/>
    </source>
</evidence>
<evidence type="ECO:0000256" key="6">
    <source>
        <dbReference type="ARBA" id="ARBA00023136"/>
    </source>
</evidence>
<evidence type="ECO:0000256" key="5">
    <source>
        <dbReference type="ARBA" id="ARBA00022989"/>
    </source>
</evidence>
<evidence type="ECO:0000256" key="2">
    <source>
        <dbReference type="ARBA" id="ARBA00022475"/>
    </source>
</evidence>
<dbReference type="GO" id="GO:0009897">
    <property type="term" value="C:external side of plasma membrane"/>
    <property type="evidence" value="ECO:0007669"/>
    <property type="project" value="TreeGrafter"/>
</dbReference>
<keyword evidence="6 11" id="KW-0472">Membrane</keyword>
<keyword evidence="7" id="KW-1015">Disulfide bond</keyword>
<evidence type="ECO:0000256" key="11">
    <source>
        <dbReference type="SAM" id="Phobius"/>
    </source>
</evidence>
<dbReference type="GO" id="GO:0042102">
    <property type="term" value="P:positive regulation of T cell proliferation"/>
    <property type="evidence" value="ECO:0007669"/>
    <property type="project" value="TreeGrafter"/>
</dbReference>
<keyword evidence="4" id="KW-0732">Signal</keyword>
<evidence type="ECO:0000256" key="4">
    <source>
        <dbReference type="ARBA" id="ARBA00022729"/>
    </source>
</evidence>
<dbReference type="InterPro" id="IPR003599">
    <property type="entry name" value="Ig_sub"/>
</dbReference>
<evidence type="ECO:0000256" key="7">
    <source>
        <dbReference type="ARBA" id="ARBA00023157"/>
    </source>
</evidence>
<dbReference type="InterPro" id="IPR013783">
    <property type="entry name" value="Ig-like_fold"/>
</dbReference>
<evidence type="ECO:0000256" key="10">
    <source>
        <dbReference type="ARBA" id="ARBA00023319"/>
    </source>
</evidence>
<dbReference type="GO" id="GO:0031295">
    <property type="term" value="P:T cell costimulation"/>
    <property type="evidence" value="ECO:0007669"/>
    <property type="project" value="TreeGrafter"/>
</dbReference>
<dbReference type="GO" id="GO:0007166">
    <property type="term" value="P:cell surface receptor signaling pathway"/>
    <property type="evidence" value="ECO:0007669"/>
    <property type="project" value="TreeGrafter"/>
</dbReference>
<keyword evidence="10" id="KW-0393">Immunoglobulin domain</keyword>
<keyword evidence="5 11" id="KW-1133">Transmembrane helix</keyword>
<feature type="transmembrane region" description="Helical" evidence="11">
    <location>
        <begin position="200"/>
        <end position="225"/>
    </location>
</feature>
<evidence type="ECO:0000313" key="14">
    <source>
        <dbReference type="RefSeq" id="XP_050924392.1"/>
    </source>
</evidence>
<dbReference type="Pfam" id="PF08205">
    <property type="entry name" value="C2-set_2"/>
    <property type="match status" value="1"/>
</dbReference>
<comment type="subcellular location">
    <subcellularLocation>
        <location evidence="1">Cell membrane</location>
        <topology evidence="1">Single-pass type I membrane protein</topology>
    </subcellularLocation>
</comment>
<keyword evidence="9" id="KW-0325">Glycoprotein</keyword>
<accession>A0AAJ8B103</accession>
<dbReference type="GO" id="GO:0071222">
    <property type="term" value="P:cellular response to lipopolysaccharide"/>
    <property type="evidence" value="ECO:0007669"/>
    <property type="project" value="TreeGrafter"/>
</dbReference>
<dbReference type="SUPFAM" id="SSF48726">
    <property type="entry name" value="Immunoglobulin"/>
    <property type="match status" value="2"/>
</dbReference>
<evidence type="ECO:0000256" key="3">
    <source>
        <dbReference type="ARBA" id="ARBA00022692"/>
    </source>
</evidence>
<dbReference type="Pfam" id="PF07686">
    <property type="entry name" value="V-set"/>
    <property type="match status" value="1"/>
</dbReference>
<dbReference type="PROSITE" id="PS50835">
    <property type="entry name" value="IG_LIKE"/>
    <property type="match status" value="2"/>
</dbReference>
<sequence length="261" mass="29077">MNKAPVREIDIDFSGDVVTCAAEGIFPAPTLTWSTDPPADAQLLQNKTKAQKNKYGFYDIQSSLRLTGNITTNHTYVCSITSDSNRKTAFLKASVLASAGSSVKISCSLPRTVPQSFNVTWRFGRSHPIVSISVVDHRSQAKVWDQWKPHVITNFSASGGLHLHSLKSEHQGAYTCEVNTPEEMYVTWTDVTVTEESKTFTYITVIAGLSYFLFLSYVTLGILGYRIRQLESARRQEEQTDGTSVSLTEAVFMGLMCRIYH</sequence>
<keyword evidence="8" id="KW-0675">Receptor</keyword>
<dbReference type="InterPro" id="IPR051713">
    <property type="entry name" value="T-cell_Activation_Regulation"/>
</dbReference>
<dbReference type="SMART" id="SM00409">
    <property type="entry name" value="IG"/>
    <property type="match status" value="1"/>
</dbReference>
<evidence type="ECO:0000259" key="12">
    <source>
        <dbReference type="PROSITE" id="PS50835"/>
    </source>
</evidence>
<feature type="domain" description="Ig-like" evidence="12">
    <location>
        <begin position="86"/>
        <end position="187"/>
    </location>
</feature>
<evidence type="ECO:0000256" key="9">
    <source>
        <dbReference type="ARBA" id="ARBA00023180"/>
    </source>
</evidence>
<protein>
    <submittedName>
        <fullName evidence="14">Uncharacterized protein LOC127140505</fullName>
    </submittedName>
</protein>
<keyword evidence="2" id="KW-1003">Cell membrane</keyword>
<organism evidence="13 14">
    <name type="scientific">Lates calcarifer</name>
    <name type="common">Barramundi</name>
    <name type="synonym">Holocentrus calcarifer</name>
    <dbReference type="NCBI Taxonomy" id="8187"/>
    <lineage>
        <taxon>Eukaryota</taxon>
        <taxon>Metazoa</taxon>
        <taxon>Chordata</taxon>
        <taxon>Craniata</taxon>
        <taxon>Vertebrata</taxon>
        <taxon>Euteleostomi</taxon>
        <taxon>Actinopterygii</taxon>
        <taxon>Neopterygii</taxon>
        <taxon>Teleostei</taxon>
        <taxon>Neoteleostei</taxon>
        <taxon>Acanthomorphata</taxon>
        <taxon>Carangaria</taxon>
        <taxon>Carangaria incertae sedis</taxon>
        <taxon>Centropomidae</taxon>
        <taxon>Lates</taxon>
    </lineage>
</organism>